<dbReference type="OrthoDB" id="2016540at2759"/>
<feature type="region of interest" description="Disordered" evidence="4">
    <location>
        <begin position="52"/>
        <end position="134"/>
    </location>
</feature>
<evidence type="ECO:0000256" key="3">
    <source>
        <dbReference type="ARBA" id="ARBA00022833"/>
    </source>
</evidence>
<keyword evidence="5" id="KW-0472">Membrane</keyword>
<keyword evidence="8" id="KW-1185">Reference proteome</keyword>
<proteinExistence type="predicted"/>
<reference evidence="7" key="1">
    <citation type="submission" date="2021-11" db="EMBL/GenBank/DDBJ databases">
        <authorList>
            <person name="Schell T."/>
        </authorList>
    </citation>
    <scope>NUCLEOTIDE SEQUENCE</scope>
    <source>
        <strain evidence="7">M5</strain>
    </source>
</reference>
<dbReference type="Pfam" id="PF00569">
    <property type="entry name" value="ZZ"/>
    <property type="match status" value="1"/>
</dbReference>
<dbReference type="InterPro" id="IPR000433">
    <property type="entry name" value="Znf_ZZ"/>
</dbReference>
<feature type="transmembrane region" description="Helical" evidence="5">
    <location>
        <begin position="187"/>
        <end position="208"/>
    </location>
</feature>
<organism evidence="7 8">
    <name type="scientific">Daphnia galeata</name>
    <dbReference type="NCBI Taxonomy" id="27404"/>
    <lineage>
        <taxon>Eukaryota</taxon>
        <taxon>Metazoa</taxon>
        <taxon>Ecdysozoa</taxon>
        <taxon>Arthropoda</taxon>
        <taxon>Crustacea</taxon>
        <taxon>Branchiopoda</taxon>
        <taxon>Diplostraca</taxon>
        <taxon>Cladocera</taxon>
        <taxon>Anomopoda</taxon>
        <taxon>Daphniidae</taxon>
        <taxon>Daphnia</taxon>
    </lineage>
</organism>
<dbReference type="SUPFAM" id="SSF57850">
    <property type="entry name" value="RING/U-box"/>
    <property type="match status" value="1"/>
</dbReference>
<gene>
    <name evidence="7" type="ORF">DGAL_LOCUS13666</name>
</gene>
<evidence type="ECO:0000259" key="6">
    <source>
        <dbReference type="PROSITE" id="PS01357"/>
    </source>
</evidence>
<dbReference type="Gene3D" id="3.30.60.90">
    <property type="match status" value="1"/>
</dbReference>
<dbReference type="GO" id="GO:0008270">
    <property type="term" value="F:zinc ion binding"/>
    <property type="evidence" value="ECO:0007669"/>
    <property type="project" value="UniProtKB-KW"/>
</dbReference>
<protein>
    <recommendedName>
        <fullName evidence="6">ZZ-type domain-containing protein</fullName>
    </recommendedName>
</protein>
<evidence type="ECO:0000313" key="7">
    <source>
        <dbReference type="EMBL" id="CAH0110165.1"/>
    </source>
</evidence>
<dbReference type="AlphaFoldDB" id="A0A8J2WL77"/>
<dbReference type="EMBL" id="CAKKLH010000300">
    <property type="protein sequence ID" value="CAH0110165.1"/>
    <property type="molecule type" value="Genomic_DNA"/>
</dbReference>
<sequence length="789" mass="87317">MEALLFCSHSHGSLLNFETLEQPPKGIVTTILHAEDLAGYLFFRLVDRKQAMTKSAKPRNGQTKTVASNAPASTKKKADKKGKGDSTSNDRTWNNTSNGKVKHKTAASVQTGGGNEAQGGLRNIPKSGGERNGVVSLSPELMQLKKMREEERQEREGIVLWKRPFTTLHYFSVEFCLNIQEYAQKLWGYKISVLFSIIFLMLSIVAYHTPGPHQELIISVEKQVIWCLYWLGLGVLSSVGLGTGLHTFLLYLGPHIAAVTLAAYECGTLDFPSPPYPDSIVCPEDDTLGSSQLPVTLWSIMAKVRLEAMMWGAGTALGELPPYFMARAARLSTLGNKGKRGRRRSSLELSDDIEKLAEFEALQLKQQHPEQMTFLDRLKLGVERLVERVGFFGILACASIPNPLFDLAGITCGHFLVPFWTFFGATLIGKAIIKTHLQQLTVIVAFNESLVNKLLTSLANIPLIGSRLKEPLEQLFKSQKAKLHAKEGTVPSEGGSLLASLFEKLVMVMVIYFVISIVNSLAQSYHHRLQSRKQNLAAATPRQATKNRTFLGLVPGATFYHGGGFKSAPKDKKAMTIGTSTSAITSSKEFDVIGSLSLNSSKIIRRLPIDFNVHKKLDEWKEKAGVVFYRFLQDKPFFFSFTDVEGSSSVLDSDEKFQTVLQLHLQRCSLKIEPATSLSWQLKLEIILENSSSSSPSEALEPFARQECVNKDLTTCECDGCGKMVTMGLGYKCLDCNNIHICENCETINEKHNTHLLIPCLVLILGTEHNYVVKQADGLIQLLGDGIEN</sequence>
<name>A0A8J2WL77_9CRUS</name>
<dbReference type="PROSITE" id="PS01357">
    <property type="entry name" value="ZF_ZZ_1"/>
    <property type="match status" value="1"/>
</dbReference>
<keyword evidence="5" id="KW-1133">Transmembrane helix</keyword>
<evidence type="ECO:0000313" key="8">
    <source>
        <dbReference type="Proteomes" id="UP000789390"/>
    </source>
</evidence>
<feature type="domain" description="ZZ-type" evidence="6">
    <location>
        <begin position="718"/>
        <end position="745"/>
    </location>
</feature>
<evidence type="ECO:0000256" key="5">
    <source>
        <dbReference type="SAM" id="Phobius"/>
    </source>
</evidence>
<keyword evidence="5" id="KW-0812">Transmembrane</keyword>
<keyword evidence="2" id="KW-0863">Zinc-finger</keyword>
<comment type="caution">
    <text evidence="7">The sequence shown here is derived from an EMBL/GenBank/DDBJ whole genome shotgun (WGS) entry which is preliminary data.</text>
</comment>
<evidence type="ECO:0000256" key="4">
    <source>
        <dbReference type="SAM" id="MobiDB-lite"/>
    </source>
</evidence>
<dbReference type="InterPro" id="IPR043145">
    <property type="entry name" value="Znf_ZZ_sf"/>
</dbReference>
<dbReference type="Proteomes" id="UP000789390">
    <property type="component" value="Unassembled WGS sequence"/>
</dbReference>
<keyword evidence="3" id="KW-0862">Zinc</keyword>
<keyword evidence="1" id="KW-0479">Metal-binding</keyword>
<feature type="compositionally biased region" description="Polar residues" evidence="4">
    <location>
        <begin position="60"/>
        <end position="71"/>
    </location>
</feature>
<feature type="transmembrane region" description="Helical" evidence="5">
    <location>
        <begin position="228"/>
        <end position="252"/>
    </location>
</feature>
<accession>A0A8J2WL77</accession>
<evidence type="ECO:0000256" key="1">
    <source>
        <dbReference type="ARBA" id="ARBA00022723"/>
    </source>
</evidence>
<dbReference type="SMART" id="SM00291">
    <property type="entry name" value="ZnF_ZZ"/>
    <property type="match status" value="1"/>
</dbReference>
<evidence type="ECO:0000256" key="2">
    <source>
        <dbReference type="ARBA" id="ARBA00022771"/>
    </source>
</evidence>
<feature type="compositionally biased region" description="Polar residues" evidence="4">
    <location>
        <begin position="89"/>
        <end position="99"/>
    </location>
</feature>